<dbReference type="RefSeq" id="XP_060549846.1">
    <property type="nucleotide sequence ID" value="XM_060693863.1"/>
</dbReference>
<feature type="region of interest" description="Disordered" evidence="7">
    <location>
        <begin position="342"/>
        <end position="429"/>
    </location>
</feature>
<feature type="region of interest" description="Disordered" evidence="7">
    <location>
        <begin position="310"/>
        <end position="329"/>
    </location>
</feature>
<feature type="region of interest" description="Disordered" evidence="7">
    <location>
        <begin position="547"/>
        <end position="573"/>
    </location>
</feature>
<feature type="domain" description="HMG box" evidence="8">
    <location>
        <begin position="1026"/>
        <end position="1094"/>
    </location>
</feature>
<dbReference type="SMART" id="SM00398">
    <property type="entry name" value="HMG"/>
    <property type="match status" value="1"/>
</dbReference>
<keyword evidence="9" id="KW-1185">Reference proteome</keyword>
<evidence type="ECO:0000313" key="10">
    <source>
        <dbReference type="RefSeq" id="XP_060549846.1"/>
    </source>
</evidence>
<dbReference type="PROSITE" id="PS50118">
    <property type="entry name" value="HMG_BOX_2"/>
    <property type="match status" value="1"/>
</dbReference>
<dbReference type="PROSITE" id="PS51257">
    <property type="entry name" value="PROKAR_LIPOPROTEIN"/>
    <property type="match status" value="1"/>
</dbReference>
<dbReference type="InterPro" id="IPR052412">
    <property type="entry name" value="CC-Dev_Transcription_Reg"/>
</dbReference>
<dbReference type="GeneID" id="117677653"/>
<name>A0ABM3ZNA2_PANGU</name>
<feature type="region of interest" description="Disordered" evidence="7">
    <location>
        <begin position="2261"/>
        <end position="2331"/>
    </location>
</feature>
<protein>
    <submittedName>
        <fullName evidence="10">Protein capicua homolog isoform X1</fullName>
    </submittedName>
</protein>
<keyword evidence="5 6" id="KW-0539">Nucleus</keyword>
<feature type="compositionally biased region" description="Basic and acidic residues" evidence="7">
    <location>
        <begin position="955"/>
        <end position="968"/>
    </location>
</feature>
<evidence type="ECO:0000256" key="3">
    <source>
        <dbReference type="ARBA" id="ARBA00023125"/>
    </source>
</evidence>
<proteinExistence type="predicted"/>
<dbReference type="PANTHER" id="PTHR13059:SF13">
    <property type="entry name" value="PROTEIN CAPICUA HOMOLOG"/>
    <property type="match status" value="1"/>
</dbReference>
<feature type="region of interest" description="Disordered" evidence="7">
    <location>
        <begin position="1971"/>
        <end position="1992"/>
    </location>
</feature>
<evidence type="ECO:0000256" key="2">
    <source>
        <dbReference type="ARBA" id="ARBA00023015"/>
    </source>
</evidence>
<feature type="compositionally biased region" description="Acidic residues" evidence="7">
    <location>
        <begin position="43"/>
        <end position="54"/>
    </location>
</feature>
<feature type="compositionally biased region" description="Acidic residues" evidence="7">
    <location>
        <begin position="1252"/>
        <end position="1262"/>
    </location>
</feature>
<feature type="compositionally biased region" description="Basic and acidic residues" evidence="7">
    <location>
        <begin position="2239"/>
        <end position="2249"/>
    </location>
</feature>
<dbReference type="InterPro" id="IPR036910">
    <property type="entry name" value="HMG_box_dom_sf"/>
</dbReference>
<dbReference type="Gene3D" id="1.10.30.10">
    <property type="entry name" value="High mobility group box domain"/>
    <property type="match status" value="1"/>
</dbReference>
<feature type="compositionally biased region" description="Basic and acidic residues" evidence="7">
    <location>
        <begin position="1271"/>
        <end position="1281"/>
    </location>
</feature>
<dbReference type="PANTHER" id="PTHR13059">
    <property type="entry name" value="HMG-BOX TRANSCRIPTION FACTOR BBX"/>
    <property type="match status" value="1"/>
</dbReference>
<sequence length="2501" mass="262373">MKPVRKAASSSSSSSSGSSSCSRSPPSTRAKTQKRKTAIDENPALEEGAEEEAPDQPPAFVGARRMQVQMDPSLRDLAGAHDDPYKLSEGETQAGAEACGTEASLNRKTATFKSRAPCRKYPGGEESNGSENVAATLADEPRRCPSSSTDTASEHSADENDKGVGNMWATPPSAYDLRQLRSQRVLARRDGLFQPAIVKQVRRGQDLGVQFVGDRVTAYYEGALGSAAVDIVLDATPPPGALAVGAAVCACMDPEETAYQEGMVVEVSVKPASYKVRFTHPVVLPGTASASRKDSAWVPRLALRLLRSPWHCDNPSEDNKPPEAMPPLPEPEEVALALSCPESKQPEDAEVSKISAGVRAEEKSVAVPPQILSPPKSPAFPRLPEQRSPLLSPEASGSRSSSVMSVDKCSTPGSSRSRTPLTAAQQKYKKGDVVCTPNGIRKKFNGKQWRRLCSRDGCMKESQRRGYCSRHLSMRTKEMESLSEGRASGLREGSAEFDWDETSRDSEASSARGDSRPRLVAPADLSRFEFDECEAAVMLVSLGSSRSGTPSFSPVSNQSPFSPAPSPSPSPLFGFRPANFSPINASPVIQRAAARSRHVSASTPKGVGGAVLSPEMLHHATSRERHHSGISFQTNLTFTVPMSPSKRKAESHHSSTSSAADFHKNDSLDSGVESISHTPTPSTPAGFRAVSPAGAGPFSSRSQQASPLLLVPPPAGLTSDPSPTVRRVPAVQRDSPVIVRNPDVPLPSKFTEKPLESRGGSPRMGKAGSKEHLSGKGQLQMPVPINVGRTLPSSQPSVVTVPEQAPPVFSVSSPFQPVAFHPSPAALLPLLVPGEYTGHPTPKKEIIMGRPGTVWTNVEPRSVAVFPWHSLVPFLAPSQPDSSVQPSEGQQPVSHPSTSNQNKEPPESAAVAHELPGLSSEADSAGRPTPSHPDSPTPVAQPSTVIPGGSGVPSQHDDDLPGHPRLDSETESDHDDAFLSISSSEISIPLLPGKRRTQSLSALPKERDSSSEKDGRSPNKREKDHIRRPMNAFMIFSKRHRALVHQRHPNQDNRTVSKILGEWWYALGPKEKQKYHDLAFQVKEAHFKAHPDWKWCNKDRKKSSSDIKSAGPGGCPKEMRERSMSETVASEMLLGPDVKAGVMGSGHCHGERILPSASDAQRPRAFSHSGVHGMDSDRDNQVLQELTQICSGQSPYASGKGQYGGLGPSGSPFATPGEGPRHSLHPHSSRASRSQRTTSEDMTSDEERMVICEEEGDDDVIAEDGFNPADVDLKCKERVTDSDSEGSLGDESDSKDFGRKLFAPVIRSAALPPSSAAFAPCRPPPPLDLEPPPPPPPLPPPHSHQEQPPSKPYSSFQMSPSTFKSQDSHAALRPHNTPTKRLEARFDPAAAPYRRKRADSAGGSQGPSEAGTAPLSVPAHSVISPPSGAVQTLVLPDSTRLSTGTVLVTAPSLSTPNMGVIGYSGSPSFVRTASTVVTNVVKPVSSTPVPIASKPFLRGTGDALPLVSPPPSDGNAKPEGISVSRLGLLYADKKVPQTSAMAGIQATSPHLVAGPLLGQGLAAVGKCPPTQGSVVTNLLVGTQGYSQASGAGGAGVPVTVLPPGAIAQQPSVQFITQNPSGQNGPVPLSILQPQGIFSGTAGKAGSITQVQYILPTLPQQLQVAGGKIPAAAGTPAAASIHFTLPPPNGKVITAPQGIPIIQPAPGSNSNSVTVMSSAPKVQSVSPVQAPSPSNSAHLVTGQVMPPAGLQVQGKVLVPMAASQVTVRTTSAAQLPLVTPPFTVPVQNGSQPASKIIQLTPVPVVQPQSSSQSSATLVPPLSPAALQGTMATAVIGSPSQAQKVLLPSSSTRITYVQSAAGHALSLGTSTSHSQPSIPPAAPTTTYVQSPVGPAPMALGFTAIGPLLSGQNPVLASGQVGVSPLQSPQLPVSGAGQGQVITAVYPTPTGTSPVQSASHSVVYSVAATGTTTVSSPTAILPKGGSASQSAGTSNHSLISTAAQVIPSTPTRPQRPPLKPPQKVKATIANIPVGSYEAVYSPGPVPPPAGQQHDSGAARYHRETETLERPSREAGPQDTPSSPACHGTAEKSPAKAQELKRDCWEPISPPASQPSQVTETPAAEVVWSQREMAAGPSEEGAVREPPPSSLLGSKGTEMAPKFPSSPDWRTAGPEARPETSASSAAPNSSSSLSPIPSNAGEGSRSSASTLPPATAAPTADGLDPKESPGGKKVKVRPPPLKKTFDSVDNRVLSEVDFEERFAELPEFKPEEVLPSPTLQSLATSPRAILGSYRKKRKNSTDLDSSTEDPISPKRKMRRRSSCSSEPNTPKSAKCEGDIFTFDKTGTDTDDVLGELEYEKVPYSSLRRTLDQRRALVMQLFQDHGFFPSAQATAAFQARYSDIFPTKVCLQLKIREVRQKIMQAATPTEQAPSTPEPGGAPGSVMGVSGAEGQLAELSLPQDSAQSTEAAPPAASPSTTAAGWDCSQQSSPGTAGSSTSTATTTR</sequence>
<organism evidence="9 10">
    <name type="scientific">Pantherophis guttatus</name>
    <name type="common">Corn snake</name>
    <name type="synonym">Elaphe guttata</name>
    <dbReference type="NCBI Taxonomy" id="94885"/>
    <lineage>
        <taxon>Eukaryota</taxon>
        <taxon>Metazoa</taxon>
        <taxon>Chordata</taxon>
        <taxon>Craniata</taxon>
        <taxon>Vertebrata</taxon>
        <taxon>Euteleostomi</taxon>
        <taxon>Lepidosauria</taxon>
        <taxon>Squamata</taxon>
        <taxon>Bifurcata</taxon>
        <taxon>Unidentata</taxon>
        <taxon>Episquamata</taxon>
        <taxon>Toxicofera</taxon>
        <taxon>Serpentes</taxon>
        <taxon>Colubroidea</taxon>
        <taxon>Colubridae</taxon>
        <taxon>Colubrinae</taxon>
        <taxon>Pantherophis</taxon>
    </lineage>
</organism>
<feature type="compositionally biased region" description="Polar residues" evidence="7">
    <location>
        <begin position="411"/>
        <end position="425"/>
    </location>
</feature>
<feature type="region of interest" description="Disordered" evidence="7">
    <location>
        <begin position="1312"/>
        <end position="1423"/>
    </location>
</feature>
<accession>A0ABM3ZNA2</accession>
<feature type="compositionally biased region" description="Polar residues" evidence="7">
    <location>
        <begin position="1353"/>
        <end position="1365"/>
    </location>
</feature>
<feature type="compositionally biased region" description="Low complexity" evidence="7">
    <location>
        <begin position="2459"/>
        <end position="2501"/>
    </location>
</feature>
<dbReference type="InterPro" id="IPR032147">
    <property type="entry name" value="Cic_dom"/>
</dbReference>
<feature type="compositionally biased region" description="Basic and acidic residues" evidence="7">
    <location>
        <begin position="152"/>
        <end position="162"/>
    </location>
</feature>
<keyword evidence="2" id="KW-0805">Transcription regulation</keyword>
<feature type="region of interest" description="Disordered" evidence="7">
    <location>
        <begin position="479"/>
        <end position="517"/>
    </location>
</feature>
<feature type="compositionally biased region" description="Polar residues" evidence="7">
    <location>
        <begin position="1983"/>
        <end position="1992"/>
    </location>
</feature>
<feature type="compositionally biased region" description="Low complexity" evidence="7">
    <location>
        <begin position="9"/>
        <end position="27"/>
    </location>
</feature>
<feature type="region of interest" description="Disordered" evidence="7">
    <location>
        <begin position="2036"/>
        <end position="2249"/>
    </location>
</feature>
<feature type="compositionally biased region" description="Pro residues" evidence="7">
    <location>
        <begin position="1321"/>
        <end position="1342"/>
    </location>
</feature>
<dbReference type="Pfam" id="PF00505">
    <property type="entry name" value="HMG_box"/>
    <property type="match status" value="1"/>
</dbReference>
<keyword evidence="3 6" id="KW-0238">DNA-binding</keyword>
<feature type="compositionally biased region" description="Basic and acidic residues" evidence="7">
    <location>
        <begin position="2085"/>
        <end position="2101"/>
    </location>
</feature>
<feature type="compositionally biased region" description="Low complexity" evidence="7">
    <location>
        <begin position="396"/>
        <end position="410"/>
    </location>
</feature>
<evidence type="ECO:0000256" key="5">
    <source>
        <dbReference type="ARBA" id="ARBA00023242"/>
    </source>
</evidence>
<feature type="compositionally biased region" description="Acidic residues" evidence="7">
    <location>
        <begin position="1282"/>
        <end position="1291"/>
    </location>
</feature>
<dbReference type="Proteomes" id="UP001652622">
    <property type="component" value="Unplaced"/>
</dbReference>
<feature type="region of interest" description="Disordered" evidence="7">
    <location>
        <begin position="1098"/>
        <end position="1124"/>
    </location>
</feature>
<feature type="region of interest" description="Disordered" evidence="7">
    <location>
        <begin position="116"/>
        <end position="171"/>
    </location>
</feature>
<reference evidence="10" key="1">
    <citation type="submission" date="2025-08" db="UniProtKB">
        <authorList>
            <consortium name="RefSeq"/>
        </authorList>
    </citation>
    <scope>IDENTIFICATION</scope>
    <source>
        <tissue evidence="10">Blood</tissue>
    </source>
</reference>
<feature type="region of interest" description="Disordered" evidence="7">
    <location>
        <begin position="877"/>
        <end position="974"/>
    </location>
</feature>
<feature type="region of interest" description="Disordered" evidence="7">
    <location>
        <begin position="2419"/>
        <end position="2501"/>
    </location>
</feature>
<feature type="compositionally biased region" description="Basic and acidic residues" evidence="7">
    <location>
        <begin position="78"/>
        <end position="89"/>
    </location>
</feature>
<feature type="compositionally biased region" description="Polar residues" evidence="7">
    <location>
        <begin position="879"/>
        <end position="903"/>
    </location>
</feature>
<keyword evidence="1" id="KW-0597">Phosphoprotein</keyword>
<feature type="region of interest" description="Disordered" evidence="7">
    <location>
        <begin position="2002"/>
        <end position="2021"/>
    </location>
</feature>
<dbReference type="CDD" id="cd21990">
    <property type="entry name" value="HMG-box_CIC-like"/>
    <property type="match status" value="1"/>
</dbReference>
<evidence type="ECO:0000256" key="6">
    <source>
        <dbReference type="PROSITE-ProRule" id="PRU00267"/>
    </source>
</evidence>
<dbReference type="Pfam" id="PF25981">
    <property type="entry name" value="HTH_Cic_C"/>
    <property type="match status" value="1"/>
</dbReference>
<feature type="compositionally biased region" description="Basic and acidic residues" evidence="7">
    <location>
        <begin position="501"/>
        <end position="517"/>
    </location>
</feature>
<feature type="compositionally biased region" description="Basic and acidic residues" evidence="7">
    <location>
        <begin position="2057"/>
        <end position="2069"/>
    </location>
</feature>
<dbReference type="InterPro" id="IPR009071">
    <property type="entry name" value="HMG_box_dom"/>
</dbReference>
<feature type="region of interest" description="Disordered" evidence="7">
    <location>
        <begin position="1149"/>
        <end position="1176"/>
    </location>
</feature>
<feature type="DNA-binding region" description="HMG box" evidence="6">
    <location>
        <begin position="1026"/>
        <end position="1094"/>
    </location>
</feature>
<feature type="region of interest" description="Disordered" evidence="7">
    <location>
        <begin position="642"/>
        <end position="776"/>
    </location>
</feature>
<keyword evidence="4" id="KW-0804">Transcription</keyword>
<feature type="region of interest" description="Disordered" evidence="7">
    <location>
        <begin position="1193"/>
        <end position="1297"/>
    </location>
</feature>
<dbReference type="InterPro" id="IPR058606">
    <property type="entry name" value="HTH_Cic_C"/>
</dbReference>
<evidence type="ECO:0000313" key="9">
    <source>
        <dbReference type="Proteomes" id="UP001652622"/>
    </source>
</evidence>
<evidence type="ECO:0000256" key="7">
    <source>
        <dbReference type="SAM" id="MobiDB-lite"/>
    </source>
</evidence>
<evidence type="ECO:0000256" key="4">
    <source>
        <dbReference type="ARBA" id="ARBA00023163"/>
    </source>
</evidence>
<dbReference type="SUPFAM" id="SSF47095">
    <property type="entry name" value="HMG-box"/>
    <property type="match status" value="1"/>
</dbReference>
<feature type="region of interest" description="Disordered" evidence="7">
    <location>
        <begin position="989"/>
        <end position="1028"/>
    </location>
</feature>
<feature type="region of interest" description="Disordered" evidence="7">
    <location>
        <begin position="1"/>
        <end position="101"/>
    </location>
</feature>
<feature type="compositionally biased region" description="Basic and acidic residues" evidence="7">
    <location>
        <begin position="1004"/>
        <end position="1027"/>
    </location>
</feature>
<evidence type="ECO:0000256" key="1">
    <source>
        <dbReference type="ARBA" id="ARBA00022553"/>
    </source>
</evidence>
<evidence type="ECO:0000259" key="8">
    <source>
        <dbReference type="PROSITE" id="PS50118"/>
    </source>
</evidence>
<gene>
    <name evidence="10" type="primary">CIC</name>
</gene>
<dbReference type="InterPro" id="IPR058607">
    <property type="entry name" value="HMG-box_Cic-like"/>
</dbReference>
<feature type="compositionally biased region" description="Low complexity" evidence="7">
    <location>
        <begin position="2177"/>
        <end position="2216"/>
    </location>
</feature>
<dbReference type="Pfam" id="PF16090">
    <property type="entry name" value="DUF4819"/>
    <property type="match status" value="1"/>
</dbReference>